<name>A0ACC2I1I1_9PLEO</name>
<evidence type="ECO:0000313" key="2">
    <source>
        <dbReference type="Proteomes" id="UP001153331"/>
    </source>
</evidence>
<evidence type="ECO:0000313" key="1">
    <source>
        <dbReference type="EMBL" id="KAJ8109091.1"/>
    </source>
</evidence>
<reference evidence="1" key="1">
    <citation type="submission" date="2022-11" db="EMBL/GenBank/DDBJ databases">
        <title>Genome Sequence of Boeremia exigua.</title>
        <authorList>
            <person name="Buettner E."/>
        </authorList>
    </citation>
    <scope>NUCLEOTIDE SEQUENCE</scope>
    <source>
        <strain evidence="1">CU02</strain>
    </source>
</reference>
<organism evidence="1 2">
    <name type="scientific">Boeremia exigua</name>
    <dbReference type="NCBI Taxonomy" id="749465"/>
    <lineage>
        <taxon>Eukaryota</taxon>
        <taxon>Fungi</taxon>
        <taxon>Dikarya</taxon>
        <taxon>Ascomycota</taxon>
        <taxon>Pezizomycotina</taxon>
        <taxon>Dothideomycetes</taxon>
        <taxon>Pleosporomycetidae</taxon>
        <taxon>Pleosporales</taxon>
        <taxon>Pleosporineae</taxon>
        <taxon>Didymellaceae</taxon>
        <taxon>Boeremia</taxon>
    </lineage>
</organism>
<comment type="caution">
    <text evidence="1">The sequence shown here is derived from an EMBL/GenBank/DDBJ whole genome shotgun (WGS) entry which is preliminary data.</text>
</comment>
<dbReference type="EMBL" id="JAPHNI010000656">
    <property type="protein sequence ID" value="KAJ8109091.1"/>
    <property type="molecule type" value="Genomic_DNA"/>
</dbReference>
<keyword evidence="2" id="KW-1185">Reference proteome</keyword>
<accession>A0ACC2I1I1</accession>
<proteinExistence type="predicted"/>
<dbReference type="Proteomes" id="UP001153331">
    <property type="component" value="Unassembled WGS sequence"/>
</dbReference>
<gene>
    <name evidence="1" type="ORF">OPT61_g7708</name>
</gene>
<sequence length="314" mass="33310">MLGAFVADRRPGLGAVPGRADVKDRAEVDRAVLGRTWGELSSVIMSCEPELRRRCGGCSPRGDSGADMVKEERAGVGSKRVLLSAMCAACKWNAQEGNDVRSALQEDVRAVGQAEGGRLLGIAAGGEQKKGRREERKWRVGRLSQVRQVRQERLGTPMSLLVGVQEAVGAHEQRGERAEDAAAAASACTAFKIHGGEHGLKLRTKISKLEQGADQGAANHPGQPPGGLTRRLHGGDSLQPLARPLPHPGLNLLGLEAQPQQPIQQHVSTLNSLPCATTAAICQSTERIANITPGLADIAVMRCPRCQPPLPLST</sequence>
<protein>
    <submittedName>
        <fullName evidence="1">Uncharacterized protein</fullName>
    </submittedName>
</protein>